<dbReference type="Pfam" id="PF01549">
    <property type="entry name" value="ShK"/>
    <property type="match status" value="4"/>
</dbReference>
<dbReference type="CDD" id="cd00041">
    <property type="entry name" value="CUB"/>
    <property type="match status" value="1"/>
</dbReference>
<evidence type="ECO:0000256" key="5">
    <source>
        <dbReference type="SAM" id="SignalP"/>
    </source>
</evidence>
<dbReference type="Gene3D" id="1.10.10.1940">
    <property type="match status" value="3"/>
</dbReference>
<keyword evidence="2" id="KW-1015">Disulfide bond</keyword>
<evidence type="ECO:0000256" key="2">
    <source>
        <dbReference type="ARBA" id="ARBA00023157"/>
    </source>
</evidence>
<evidence type="ECO:0000256" key="3">
    <source>
        <dbReference type="PROSITE-ProRule" id="PRU00059"/>
    </source>
</evidence>
<evidence type="ECO:0000256" key="4">
    <source>
        <dbReference type="SAM" id="MobiDB-lite"/>
    </source>
</evidence>
<dbReference type="PANTHER" id="PTHR24251:SF30">
    <property type="entry name" value="MEMBRANE FRIZZLED-RELATED PROTEIN"/>
    <property type="match status" value="1"/>
</dbReference>
<sequence>MESLNYVLLYFVLCFHCDALSQCEKEVTIELGLEAKSLYYYNEPTYERSLLCEWRFLAKNPRKQIVYRLTNISVDCGDTLQAYTNDTQFTAPPICGIGKESETAVTPAGELKLCLNSDKTVHVHEKGFTLHMIAASGNDICPRQPIHVTSVKQQIASPRFPNPYAANLQCRYILTAPSGVVLTFEYIDVEKHKRCPLSSCCDQIIIYEGLPSENKKISSICGSDMFYPNLTYESTGTTLTLELRTDNQGSKRGFVATVQAVSTPWTRLITPNRPATGTAFAASANSVQAIGTAFAASANSGPRTGTSFAASANSVQPSGTSFAASANSGPGTGTSFAASENSGPGTGTSFAASANSESCQNDPSAHCELFNSTVLCDPNGVFFAWARSRCPDYCGLCPESCKDDPSAHCELYNATALCDPNGVYYTWARSRCPDHCGLCPESCEDDPSAHCELYNAAALCDPNGVYYTWARSSCPGSCGLCRDTAVAFSSTAGTTAGPSDHTTVCKDSKHCRLYNASRICITNGIYYEWSQKHCPAYCGYCQGIDDYFMVG</sequence>
<evidence type="ECO:0000259" key="6">
    <source>
        <dbReference type="PROSITE" id="PS01180"/>
    </source>
</evidence>
<dbReference type="InterPro" id="IPR035914">
    <property type="entry name" value="Sperma_CUB_dom_sf"/>
</dbReference>
<keyword evidence="1" id="KW-0677">Repeat</keyword>
<name>A0A8W8IVH3_MAGGI</name>
<dbReference type="SMART" id="SM00254">
    <property type="entry name" value="ShKT"/>
    <property type="match status" value="4"/>
</dbReference>
<keyword evidence="5" id="KW-0732">Signal</keyword>
<dbReference type="Proteomes" id="UP000005408">
    <property type="component" value="Unassembled WGS sequence"/>
</dbReference>
<dbReference type="PROSITE" id="PS01180">
    <property type="entry name" value="CUB"/>
    <property type="match status" value="1"/>
</dbReference>
<protein>
    <recommendedName>
        <fullName evidence="6">CUB domain-containing protein</fullName>
    </recommendedName>
</protein>
<evidence type="ECO:0000256" key="1">
    <source>
        <dbReference type="ARBA" id="ARBA00022737"/>
    </source>
</evidence>
<feature type="region of interest" description="Disordered" evidence="4">
    <location>
        <begin position="332"/>
        <end position="354"/>
    </location>
</feature>
<evidence type="ECO:0000313" key="8">
    <source>
        <dbReference type="Proteomes" id="UP000005408"/>
    </source>
</evidence>
<dbReference type="AlphaFoldDB" id="A0A8W8IVH3"/>
<feature type="chain" id="PRO_5036472393" description="CUB domain-containing protein" evidence="5">
    <location>
        <begin position="24"/>
        <end position="551"/>
    </location>
</feature>
<feature type="signal peptide" evidence="5">
    <location>
        <begin position="1"/>
        <end position="23"/>
    </location>
</feature>
<feature type="domain" description="CUB" evidence="6">
    <location>
        <begin position="141"/>
        <end position="261"/>
    </location>
</feature>
<dbReference type="Gene3D" id="2.60.120.290">
    <property type="entry name" value="Spermadhesin, CUB domain"/>
    <property type="match status" value="1"/>
</dbReference>
<organism evidence="7 8">
    <name type="scientific">Magallana gigas</name>
    <name type="common">Pacific oyster</name>
    <name type="synonym">Crassostrea gigas</name>
    <dbReference type="NCBI Taxonomy" id="29159"/>
    <lineage>
        <taxon>Eukaryota</taxon>
        <taxon>Metazoa</taxon>
        <taxon>Spiralia</taxon>
        <taxon>Lophotrochozoa</taxon>
        <taxon>Mollusca</taxon>
        <taxon>Bivalvia</taxon>
        <taxon>Autobranchia</taxon>
        <taxon>Pteriomorphia</taxon>
        <taxon>Ostreida</taxon>
        <taxon>Ostreoidea</taxon>
        <taxon>Ostreidae</taxon>
        <taxon>Magallana</taxon>
    </lineage>
</organism>
<dbReference type="PANTHER" id="PTHR24251">
    <property type="entry name" value="OVOCHYMASE-RELATED"/>
    <property type="match status" value="1"/>
</dbReference>
<dbReference type="InterPro" id="IPR003582">
    <property type="entry name" value="ShKT_dom"/>
</dbReference>
<keyword evidence="8" id="KW-1185">Reference proteome</keyword>
<reference evidence="7" key="1">
    <citation type="submission" date="2022-08" db="UniProtKB">
        <authorList>
            <consortium name="EnsemblMetazoa"/>
        </authorList>
    </citation>
    <scope>IDENTIFICATION</scope>
    <source>
        <strain evidence="7">05x7-T-G4-1.051#20</strain>
    </source>
</reference>
<dbReference type="SUPFAM" id="SSF49854">
    <property type="entry name" value="Spermadhesin, CUB domain"/>
    <property type="match status" value="1"/>
</dbReference>
<evidence type="ECO:0000313" key="7">
    <source>
        <dbReference type="EnsemblMetazoa" id="G16065.1:cds"/>
    </source>
</evidence>
<dbReference type="Pfam" id="PF00431">
    <property type="entry name" value="CUB"/>
    <property type="match status" value="1"/>
</dbReference>
<dbReference type="EnsemblMetazoa" id="G16065.1">
    <property type="protein sequence ID" value="G16065.1:cds"/>
    <property type="gene ID" value="G16065"/>
</dbReference>
<comment type="caution">
    <text evidence="3">Lacks conserved residue(s) required for the propagation of feature annotation.</text>
</comment>
<proteinExistence type="predicted"/>
<dbReference type="InterPro" id="IPR000859">
    <property type="entry name" value="CUB_dom"/>
</dbReference>
<accession>A0A8W8IVH3</accession>
<dbReference type="SMART" id="SM00042">
    <property type="entry name" value="CUB"/>
    <property type="match status" value="1"/>
</dbReference>